<comment type="similarity">
    <text evidence="1 7 9">Belongs to the peptidase S14 family.</text>
</comment>
<dbReference type="HAMAP" id="MF_00444">
    <property type="entry name" value="ClpP"/>
    <property type="match status" value="1"/>
</dbReference>
<dbReference type="Pfam" id="PF00574">
    <property type="entry name" value="CLP_protease"/>
    <property type="match status" value="1"/>
</dbReference>
<feature type="region of interest" description="Disordered" evidence="10">
    <location>
        <begin position="1"/>
        <end position="36"/>
    </location>
</feature>
<dbReference type="PRINTS" id="PR00127">
    <property type="entry name" value="CLPPROTEASEP"/>
</dbReference>
<proteinExistence type="inferred from homology"/>
<reference evidence="12" key="1">
    <citation type="submission" date="2016-10" db="EMBL/GenBank/DDBJ databases">
        <authorList>
            <person name="Varghese N."/>
            <person name="Submissions S."/>
        </authorList>
    </citation>
    <scope>NUCLEOTIDE SEQUENCE [LARGE SCALE GENOMIC DNA]</scope>
    <source>
        <strain evidence="12">ATCC 25963</strain>
    </source>
</reference>
<evidence type="ECO:0000256" key="10">
    <source>
        <dbReference type="SAM" id="MobiDB-lite"/>
    </source>
</evidence>
<feature type="active site" evidence="7 8">
    <location>
        <position position="146"/>
    </location>
</feature>
<feature type="active site" description="Nucleophile" evidence="7">
    <location>
        <position position="121"/>
    </location>
</feature>
<dbReference type="EMBL" id="FOMX01000078">
    <property type="protein sequence ID" value="SFF44674.1"/>
    <property type="molecule type" value="Genomic_DNA"/>
</dbReference>
<dbReference type="InterPro" id="IPR029045">
    <property type="entry name" value="ClpP/crotonase-like_dom_sf"/>
</dbReference>
<dbReference type="SUPFAM" id="SSF52096">
    <property type="entry name" value="ClpP/crotonase"/>
    <property type="match status" value="1"/>
</dbReference>
<evidence type="ECO:0000313" key="11">
    <source>
        <dbReference type="EMBL" id="SFF44674.1"/>
    </source>
</evidence>
<keyword evidence="5 7" id="KW-0720">Serine protease</keyword>
<dbReference type="CDD" id="cd07017">
    <property type="entry name" value="S14_ClpP_2"/>
    <property type="match status" value="1"/>
</dbReference>
<evidence type="ECO:0000256" key="5">
    <source>
        <dbReference type="ARBA" id="ARBA00022825"/>
    </source>
</evidence>
<gene>
    <name evidence="7" type="primary">clpP</name>
    <name evidence="11" type="ORF">SAMN02745121_08913</name>
</gene>
<evidence type="ECO:0000256" key="4">
    <source>
        <dbReference type="ARBA" id="ARBA00022801"/>
    </source>
</evidence>
<evidence type="ECO:0000256" key="7">
    <source>
        <dbReference type="HAMAP-Rule" id="MF_00444"/>
    </source>
</evidence>
<comment type="function">
    <text evidence="7">Cleaves peptides in various proteins in a process that requires ATP hydrolysis. Has a chymotrypsin-like activity. Plays a major role in the degradation of misfolded proteins.</text>
</comment>
<dbReference type="Proteomes" id="UP000199400">
    <property type="component" value="Unassembled WGS sequence"/>
</dbReference>
<dbReference type="AlphaFoldDB" id="A0A1I2IQX8"/>
<organism evidence="11 12">
    <name type="scientific">Nannocystis exedens</name>
    <dbReference type="NCBI Taxonomy" id="54"/>
    <lineage>
        <taxon>Bacteria</taxon>
        <taxon>Pseudomonadati</taxon>
        <taxon>Myxococcota</taxon>
        <taxon>Polyangia</taxon>
        <taxon>Nannocystales</taxon>
        <taxon>Nannocystaceae</taxon>
        <taxon>Nannocystis</taxon>
    </lineage>
</organism>
<protein>
    <recommendedName>
        <fullName evidence="7 9">ATP-dependent Clp protease proteolytic subunit</fullName>
        <ecNumber evidence="7">3.4.21.92</ecNumber>
    </recommendedName>
    <alternativeName>
        <fullName evidence="7">Endopeptidase Clp</fullName>
    </alternativeName>
</protein>
<keyword evidence="4 7" id="KW-0378">Hydrolase</keyword>
<dbReference type="InterPro" id="IPR033135">
    <property type="entry name" value="ClpP_His_AS"/>
</dbReference>
<comment type="subunit">
    <text evidence="7">Fourteen ClpP subunits assemble into 2 heptameric rings which stack back to back to give a disk-like structure with a central cavity, resembling the structure of eukaryotic proteasomes.</text>
</comment>
<sequence>MTTRLMDMASRPRPPDARIVLDPDPDPSEPHEDRPRVPALTDELRRSLLKSRTVLIFGEITSELAQATTAQLLALAGESEQPIRVVIHSPGGHVESGDTIHDVIRFIRPEVKMIGTGWVASAGALIFVAARRENRFALPNTRFLLHQPSGGLRGPAADIEIEAVQIAAMRERLNRIFAAATGQDLATLARETERNLWMNARQAQAYGLVHRVIERGEEV</sequence>
<dbReference type="InterPro" id="IPR001907">
    <property type="entry name" value="ClpP"/>
</dbReference>
<comment type="catalytic activity">
    <reaction evidence="6 7 8">
        <text>Hydrolysis of proteins to small peptides in the presence of ATP and magnesium. alpha-casein is the usual test substrate. In the absence of ATP, only oligopeptides shorter than five residues are hydrolyzed (such as succinyl-Leu-Tyr-|-NHMec, and Leu-Tyr-Leu-|-Tyr-Trp, in which cleavage of the -Tyr-|-Leu- and -Tyr-|-Trp bonds also occurs).</text>
        <dbReference type="EC" id="3.4.21.92"/>
    </reaction>
</comment>
<dbReference type="OrthoDB" id="9802800at2"/>
<evidence type="ECO:0000256" key="1">
    <source>
        <dbReference type="ARBA" id="ARBA00007039"/>
    </source>
</evidence>
<dbReference type="GO" id="GO:0009368">
    <property type="term" value="C:endopeptidase Clp complex"/>
    <property type="evidence" value="ECO:0007669"/>
    <property type="project" value="TreeGrafter"/>
</dbReference>
<name>A0A1I2IQX8_9BACT</name>
<evidence type="ECO:0000256" key="9">
    <source>
        <dbReference type="RuleBase" id="RU003567"/>
    </source>
</evidence>
<dbReference type="GO" id="GO:0004176">
    <property type="term" value="F:ATP-dependent peptidase activity"/>
    <property type="evidence" value="ECO:0007669"/>
    <property type="project" value="InterPro"/>
</dbReference>
<dbReference type="GO" id="GO:0051117">
    <property type="term" value="F:ATPase binding"/>
    <property type="evidence" value="ECO:0007669"/>
    <property type="project" value="TreeGrafter"/>
</dbReference>
<dbReference type="InterPro" id="IPR023562">
    <property type="entry name" value="ClpP/TepA"/>
</dbReference>
<dbReference type="PANTHER" id="PTHR10381">
    <property type="entry name" value="ATP-DEPENDENT CLP PROTEASE PROTEOLYTIC SUBUNIT"/>
    <property type="match status" value="1"/>
</dbReference>
<dbReference type="PANTHER" id="PTHR10381:SF70">
    <property type="entry name" value="ATP-DEPENDENT CLP PROTEASE PROTEOLYTIC SUBUNIT"/>
    <property type="match status" value="1"/>
</dbReference>
<keyword evidence="2 7" id="KW-0963">Cytoplasm</keyword>
<dbReference type="NCBIfam" id="NF009205">
    <property type="entry name" value="PRK12553.1"/>
    <property type="match status" value="1"/>
</dbReference>
<evidence type="ECO:0000256" key="8">
    <source>
        <dbReference type="PROSITE-ProRule" id="PRU10086"/>
    </source>
</evidence>
<dbReference type="GO" id="GO:0004252">
    <property type="term" value="F:serine-type endopeptidase activity"/>
    <property type="evidence" value="ECO:0007669"/>
    <property type="project" value="UniProtKB-UniRule"/>
</dbReference>
<evidence type="ECO:0000256" key="2">
    <source>
        <dbReference type="ARBA" id="ARBA00022490"/>
    </source>
</evidence>
<evidence type="ECO:0000256" key="3">
    <source>
        <dbReference type="ARBA" id="ARBA00022670"/>
    </source>
</evidence>
<evidence type="ECO:0000313" key="12">
    <source>
        <dbReference type="Proteomes" id="UP000199400"/>
    </source>
</evidence>
<dbReference type="GO" id="GO:0006515">
    <property type="term" value="P:protein quality control for misfolded or incompletely synthesized proteins"/>
    <property type="evidence" value="ECO:0007669"/>
    <property type="project" value="TreeGrafter"/>
</dbReference>
<dbReference type="Gene3D" id="3.90.226.10">
    <property type="entry name" value="2-enoyl-CoA Hydratase, Chain A, domain 1"/>
    <property type="match status" value="1"/>
</dbReference>
<comment type="subcellular location">
    <subcellularLocation>
        <location evidence="7">Cytoplasm</location>
    </subcellularLocation>
</comment>
<dbReference type="GO" id="GO:0005737">
    <property type="term" value="C:cytoplasm"/>
    <property type="evidence" value="ECO:0007669"/>
    <property type="project" value="UniProtKB-SubCell"/>
</dbReference>
<dbReference type="PROSITE" id="PS00382">
    <property type="entry name" value="CLP_PROTEASE_HIS"/>
    <property type="match status" value="1"/>
</dbReference>
<accession>A0A1I2IQX8</accession>
<dbReference type="EC" id="3.4.21.92" evidence="7"/>
<keyword evidence="12" id="KW-1185">Reference proteome</keyword>
<dbReference type="STRING" id="54.SAMN02745121_08913"/>
<evidence type="ECO:0000256" key="6">
    <source>
        <dbReference type="ARBA" id="ARBA00034021"/>
    </source>
</evidence>
<keyword evidence="3 7" id="KW-0645">Protease</keyword>